<dbReference type="InterPro" id="IPR024227">
    <property type="entry name" value="DUF3795"/>
</dbReference>
<dbReference type="eggNOG" id="arCOG03571">
    <property type="taxonomic scope" value="Archaea"/>
</dbReference>
<organism evidence="1 2">
    <name type="scientific">Methanocella paludicola (strain DSM 17711 / JCM 13418 / NBRC 101707 / SANAE)</name>
    <dbReference type="NCBI Taxonomy" id="304371"/>
    <lineage>
        <taxon>Archaea</taxon>
        <taxon>Methanobacteriati</taxon>
        <taxon>Methanobacteriota</taxon>
        <taxon>Stenosarchaea group</taxon>
        <taxon>Methanomicrobia</taxon>
        <taxon>Methanocellales</taxon>
        <taxon>Methanocellaceae</taxon>
        <taxon>Methanocella</taxon>
    </lineage>
</organism>
<dbReference type="KEGG" id="mpd:MCP_1030"/>
<dbReference type="InParanoid" id="D1YXD0"/>
<evidence type="ECO:0000313" key="2">
    <source>
        <dbReference type="Proteomes" id="UP000001882"/>
    </source>
</evidence>
<keyword evidence="2" id="KW-1185">Reference proteome</keyword>
<dbReference type="STRING" id="304371.MCP_1030"/>
<proteinExistence type="predicted"/>
<reference evidence="1 2" key="1">
    <citation type="journal article" date="2007" name="Appl. Environ. Microbiol.">
        <title>Isolation of key methanogens for global methane emission from rice paddy fields: a novel isolate affiliated with the clone cluster rice cluster I.</title>
        <authorList>
            <person name="Sakai S."/>
            <person name="Imachi H."/>
            <person name="Sekiguchi Y."/>
            <person name="Ohashi A."/>
            <person name="Harada H."/>
            <person name="Kamagata Y."/>
        </authorList>
    </citation>
    <scope>NUCLEOTIDE SEQUENCE [LARGE SCALE GENOMIC DNA]</scope>
    <source>
        <strain evidence="2">DSM 17711 / JCM 13418 / NBRC 101707 / SANAE</strain>
    </source>
</reference>
<name>D1YXD0_METPS</name>
<dbReference type="OrthoDB" id="117153at2157"/>
<reference evidence="1 2" key="2">
    <citation type="journal article" date="2008" name="Int. J. Syst. Evol. Microbiol.">
        <title>Methanocella paludicola gen. nov., sp. nov., a methane-producing archaeon, the first isolate of the lineage 'Rice Cluster I', and proposal of the new archaeal order Methanocellales ord. nov.</title>
        <authorList>
            <person name="Sakai S."/>
            <person name="Imachi H."/>
            <person name="Hanada S."/>
            <person name="Ohashi A."/>
            <person name="Harada H."/>
            <person name="Kamagata Y."/>
        </authorList>
    </citation>
    <scope>NUCLEOTIDE SEQUENCE [LARGE SCALE GENOMIC DNA]</scope>
    <source>
        <strain evidence="2">DSM 17711 / JCM 13418 / NBRC 101707 / SANAE</strain>
    </source>
</reference>
<reference evidence="2" key="3">
    <citation type="journal article" date="2011" name="PLoS ONE">
        <title>Genome sequence of a mesophilic hydrogenotrophic methanogen Methanocella paludicola, the first cultivated representative of the order Methanocellales.</title>
        <authorList>
            <person name="Sakai S."/>
            <person name="Takaki Y."/>
            <person name="Shimamura S."/>
            <person name="Sekine M."/>
            <person name="Tajima T."/>
            <person name="Kosugi H."/>
            <person name="Ichikawa N."/>
            <person name="Tasumi E."/>
            <person name="Hiraki A.T."/>
            <person name="Shimizu A."/>
            <person name="Kato Y."/>
            <person name="Nishiko R."/>
            <person name="Mori K."/>
            <person name="Fujita N."/>
            <person name="Imachi H."/>
            <person name="Takai K."/>
        </authorList>
    </citation>
    <scope>NUCLEOTIDE SEQUENCE [LARGE SCALE GENOMIC DNA]</scope>
    <source>
        <strain evidence="2">DSM 17711 / JCM 13418 / NBRC 101707 / SANAE</strain>
    </source>
</reference>
<dbReference type="GeneID" id="8683214"/>
<protein>
    <recommendedName>
        <fullName evidence="3">DUF3795 domain-containing protein</fullName>
    </recommendedName>
</protein>
<sequence>MPDRALVGRCGMYCGSCPIYRAPRDKDEKKIFDISFRTRCTIDMIKCDGCGTADRFALSKSCIFRRCSRGRGLEHCSLCNEFPCDTLLGLYEDDMRSGGEARANAEHIREVGVDKWMEEADARWRCKQCGAQIALDMKTCPACKAGVRPGK</sequence>
<evidence type="ECO:0008006" key="3">
    <source>
        <dbReference type="Google" id="ProtNLM"/>
    </source>
</evidence>
<dbReference type="RefSeq" id="WP_012899781.1">
    <property type="nucleotide sequence ID" value="NC_013665.1"/>
</dbReference>
<dbReference type="EMBL" id="AP011532">
    <property type="protein sequence ID" value="BAI61102.1"/>
    <property type="molecule type" value="Genomic_DNA"/>
</dbReference>
<accession>D1YXD0</accession>
<dbReference type="Pfam" id="PF12675">
    <property type="entry name" value="DUF3795"/>
    <property type="match status" value="1"/>
</dbReference>
<dbReference type="AlphaFoldDB" id="D1YXD0"/>
<dbReference type="Proteomes" id="UP000001882">
    <property type="component" value="Chromosome"/>
</dbReference>
<evidence type="ECO:0000313" key="1">
    <source>
        <dbReference type="EMBL" id="BAI61102.1"/>
    </source>
</evidence>
<gene>
    <name evidence="1" type="ordered locus">MCP_1030</name>
</gene>